<gene>
    <name evidence="1" type="ORF">LOK49_LG03G02819</name>
</gene>
<keyword evidence="2" id="KW-1185">Reference proteome</keyword>
<dbReference type="EMBL" id="CM045763">
    <property type="protein sequence ID" value="KAI8023700.1"/>
    <property type="molecule type" value="Genomic_DNA"/>
</dbReference>
<comment type="caution">
    <text evidence="1">The sequence shown here is derived from an EMBL/GenBank/DDBJ whole genome shotgun (WGS) entry which is preliminary data.</text>
</comment>
<organism evidence="1 2">
    <name type="scientific">Camellia lanceoleosa</name>
    <dbReference type="NCBI Taxonomy" id="1840588"/>
    <lineage>
        <taxon>Eukaryota</taxon>
        <taxon>Viridiplantae</taxon>
        <taxon>Streptophyta</taxon>
        <taxon>Embryophyta</taxon>
        <taxon>Tracheophyta</taxon>
        <taxon>Spermatophyta</taxon>
        <taxon>Magnoliopsida</taxon>
        <taxon>eudicotyledons</taxon>
        <taxon>Gunneridae</taxon>
        <taxon>Pentapetalae</taxon>
        <taxon>asterids</taxon>
        <taxon>Ericales</taxon>
        <taxon>Theaceae</taxon>
        <taxon>Camellia</taxon>
    </lineage>
</organism>
<dbReference type="Proteomes" id="UP001060215">
    <property type="component" value="Chromosome 6"/>
</dbReference>
<evidence type="ECO:0000313" key="2">
    <source>
        <dbReference type="Proteomes" id="UP001060215"/>
    </source>
</evidence>
<reference evidence="1 2" key="1">
    <citation type="journal article" date="2022" name="Plant J.">
        <title>Chromosome-level genome of Camellia lanceoleosa provides a valuable resource for understanding genome evolution and self-incompatibility.</title>
        <authorList>
            <person name="Gong W."/>
            <person name="Xiao S."/>
            <person name="Wang L."/>
            <person name="Liao Z."/>
            <person name="Chang Y."/>
            <person name="Mo W."/>
            <person name="Hu G."/>
            <person name="Li W."/>
            <person name="Zhao G."/>
            <person name="Zhu H."/>
            <person name="Hu X."/>
            <person name="Ji K."/>
            <person name="Xiang X."/>
            <person name="Song Q."/>
            <person name="Yuan D."/>
            <person name="Jin S."/>
            <person name="Zhang L."/>
        </authorList>
    </citation>
    <scope>NUCLEOTIDE SEQUENCE [LARGE SCALE GENOMIC DNA]</scope>
    <source>
        <strain evidence="1">SQ_2022a</strain>
    </source>
</reference>
<name>A0ACC0IFR6_9ERIC</name>
<sequence length="440" mass="48001">MKKPFHSLVSTIFAITISIIYLSPFSLLEANPVGFSVDLIHRDSPSSPLYNSSLSHFERVSSALYRSTNRVKYYTRASTTPWSAFSDVISDDGEYLMKITIGTPPVSILAIADTGSDLIWTQCMPCLDCYKQKAPFFNPTSSSTYKEAPCDSRACQTLGGTFCSDGICQYMASYGDGSSSQGTLATETVTLSSTTRRPISLPKIIFGCGYVNDGSFSENGSGIIGLGGGPLSLISQLRSSIGDKFSYCLVPFSSHNTKSSQMNFGQNAIVSGNRVVSTPITRKFPNTFYFLTLEGFSVGRQRLEFYNSSSSSPNAFGNIIIDSGTTLTYLPSNFYSRLESAVRSAIKEEPIADPQQILDLCYKVSNEISFPIITAHFTGADVKLSHLNTFIETSSDVACFAFAPADNIGIFGNVAQMNFLVGYDLRKRIVSFMPMDCSRE</sequence>
<evidence type="ECO:0000313" key="1">
    <source>
        <dbReference type="EMBL" id="KAI8023700.1"/>
    </source>
</evidence>
<accession>A0ACC0IFR6</accession>
<proteinExistence type="predicted"/>
<protein>
    <submittedName>
        <fullName evidence="1">Aspartic proteinase CDR1</fullName>
    </submittedName>
</protein>